<dbReference type="PATRIC" id="fig|1346330.5.peg.810"/>
<proteinExistence type="predicted"/>
<dbReference type="EMBL" id="ATDL01000004">
    <property type="protein sequence ID" value="ERJ60893.1"/>
    <property type="molecule type" value="Genomic_DNA"/>
</dbReference>
<evidence type="ECO:0000313" key="2">
    <source>
        <dbReference type="Proteomes" id="UP000016584"/>
    </source>
</evidence>
<gene>
    <name evidence="1" type="ORF">M472_19240</name>
</gene>
<comment type="caution">
    <text evidence="1">The sequence shown here is derived from an EMBL/GenBank/DDBJ whole genome shotgun (WGS) entry which is preliminary data.</text>
</comment>
<organism evidence="1 2">
    <name type="scientific">Sphingobacterium paucimobilis HER1398</name>
    <dbReference type="NCBI Taxonomy" id="1346330"/>
    <lineage>
        <taxon>Bacteria</taxon>
        <taxon>Pseudomonadati</taxon>
        <taxon>Bacteroidota</taxon>
        <taxon>Sphingobacteriia</taxon>
        <taxon>Sphingobacteriales</taxon>
        <taxon>Sphingobacteriaceae</taxon>
        <taxon>Sphingobacterium</taxon>
    </lineage>
</organism>
<accession>U2JDY6</accession>
<evidence type="ECO:0008006" key="3">
    <source>
        <dbReference type="Google" id="ProtNLM"/>
    </source>
</evidence>
<dbReference type="STRING" id="1346330.M472_19240"/>
<dbReference type="Proteomes" id="UP000016584">
    <property type="component" value="Unassembled WGS sequence"/>
</dbReference>
<sequence length="320" mass="37282">MKTQKELFEVILTRFKSRVEMYAHVSALLSVSTDTVSKWSYGKTYIRYDRLMKLVGHFVLSPGDLHQSRTDEVTFRFAPLDMDDIPGYCHYIRGFREMLQRVVEAPDVHICFHADELPIFYFMPYVELVYFKLYSFAHDTLKVELSYEQFVKRMEEYKLDTVFEEIAALYERIPSVEVWDDAVIDSLLYQIDHFQVLERYDDPDSRSLILGQLDELLEDFRKTAAAGVKSSGVRFDFYRRHSPAKKGYMLLRDNGRISLSIKTDTINSMYTQAQGIVEAFVGSFNATINKSTAVGIGAERERTVFFRNLKTKIEFALTKD</sequence>
<dbReference type="RefSeq" id="WP_021068990.1">
    <property type="nucleotide sequence ID" value="NZ_ATDL01000004.1"/>
</dbReference>
<dbReference type="AlphaFoldDB" id="U2JDY6"/>
<evidence type="ECO:0000313" key="1">
    <source>
        <dbReference type="EMBL" id="ERJ60893.1"/>
    </source>
</evidence>
<reference evidence="1 2" key="1">
    <citation type="journal article" date="2013" name="Genome Announc.">
        <title>The Draft Genome Sequence of Sphingomonas paucimobilis Strain HER1398 (Proteobacteria), Host to the Giant PAU Phage, Indicates That It Is a Member of the Genus Sphingobacterium (Bacteroidetes).</title>
        <authorList>
            <person name="White R.A.III."/>
            <person name="Suttle C.A."/>
        </authorList>
    </citation>
    <scope>NUCLEOTIDE SEQUENCE [LARGE SCALE GENOMIC DNA]</scope>
    <source>
        <strain evidence="1 2">HER1398</strain>
    </source>
</reference>
<name>U2JDY6_9SPHI</name>
<keyword evidence="2" id="KW-1185">Reference proteome</keyword>
<dbReference type="OrthoDB" id="1098026at2"/>
<protein>
    <recommendedName>
        <fullName evidence="3">Transcription regulator BetR N-terminal domain-containing protein</fullName>
    </recommendedName>
</protein>